<feature type="compositionally biased region" description="Basic residues" evidence="8">
    <location>
        <begin position="904"/>
        <end position="918"/>
    </location>
</feature>
<evidence type="ECO:0000313" key="10">
    <source>
        <dbReference type="EMBL" id="CAE4563813.1"/>
    </source>
</evidence>
<dbReference type="GO" id="GO:0003723">
    <property type="term" value="F:RNA binding"/>
    <property type="evidence" value="ECO:0007669"/>
    <property type="project" value="UniProtKB-UniRule"/>
</dbReference>
<dbReference type="Pfam" id="PF01189">
    <property type="entry name" value="Methyltr_RsmB-F"/>
    <property type="match status" value="1"/>
</dbReference>
<dbReference type="InterPro" id="IPR031341">
    <property type="entry name" value="Methyltr_RsmF_N"/>
</dbReference>
<name>A0A7S4UX35_9DINO</name>
<feature type="binding site" evidence="7">
    <location>
        <position position="290"/>
    </location>
    <ligand>
        <name>S-adenosyl-L-methionine</name>
        <dbReference type="ChEBI" id="CHEBI:59789"/>
    </ligand>
</feature>
<comment type="caution">
    <text evidence="7">Lacks conserved residue(s) required for the propagation of feature annotation.</text>
</comment>
<dbReference type="InterPro" id="IPR002885">
    <property type="entry name" value="PPR_rpt"/>
</dbReference>
<dbReference type="Gene3D" id="3.30.70.1170">
    <property type="entry name" value="Sun protein, domain 3"/>
    <property type="match status" value="1"/>
</dbReference>
<dbReference type="GO" id="GO:0008173">
    <property type="term" value="F:RNA methyltransferase activity"/>
    <property type="evidence" value="ECO:0007669"/>
    <property type="project" value="InterPro"/>
</dbReference>
<comment type="similarity">
    <text evidence="7">Belongs to the class I-like SAM-binding methyltransferase superfamily. RsmB/NOP family.</text>
</comment>
<evidence type="ECO:0000256" key="4">
    <source>
        <dbReference type="ARBA" id="ARBA00022691"/>
    </source>
</evidence>
<feature type="region of interest" description="Disordered" evidence="8">
    <location>
        <begin position="891"/>
        <end position="918"/>
    </location>
</feature>
<feature type="repeat" description="PPR" evidence="6">
    <location>
        <begin position="789"/>
        <end position="823"/>
    </location>
</feature>
<dbReference type="PANTHER" id="PTHR46862">
    <property type="entry name" value="OS07G0661900 PROTEIN"/>
    <property type="match status" value="1"/>
</dbReference>
<feature type="repeat" description="PPR" evidence="6">
    <location>
        <begin position="824"/>
        <end position="858"/>
    </location>
</feature>
<evidence type="ECO:0000256" key="3">
    <source>
        <dbReference type="ARBA" id="ARBA00022679"/>
    </source>
</evidence>
<dbReference type="AlphaFoldDB" id="A0A7S4UX35"/>
<keyword evidence="5 7" id="KW-0694">RNA-binding</keyword>
<evidence type="ECO:0000259" key="9">
    <source>
        <dbReference type="PROSITE" id="PS51686"/>
    </source>
</evidence>
<dbReference type="InterPro" id="IPR029063">
    <property type="entry name" value="SAM-dependent_MTases_sf"/>
</dbReference>
<keyword evidence="4 7" id="KW-0949">S-adenosyl-L-methionine</keyword>
<dbReference type="PROSITE" id="PS51686">
    <property type="entry name" value="SAM_MT_RSMB_NOP"/>
    <property type="match status" value="1"/>
</dbReference>
<evidence type="ECO:0000256" key="5">
    <source>
        <dbReference type="ARBA" id="ARBA00022884"/>
    </source>
</evidence>
<feature type="repeat" description="PPR" evidence="6">
    <location>
        <begin position="719"/>
        <end position="753"/>
    </location>
</feature>
<organism evidence="10">
    <name type="scientific">Alexandrium monilatum</name>
    <dbReference type="NCBI Taxonomy" id="311494"/>
    <lineage>
        <taxon>Eukaryota</taxon>
        <taxon>Sar</taxon>
        <taxon>Alveolata</taxon>
        <taxon>Dinophyceae</taxon>
        <taxon>Gonyaulacales</taxon>
        <taxon>Pyrocystaceae</taxon>
        <taxon>Alexandrium</taxon>
    </lineage>
</organism>
<feature type="repeat" description="PPR" evidence="6">
    <location>
        <begin position="579"/>
        <end position="613"/>
    </location>
</feature>
<keyword evidence="2 7" id="KW-0489">Methyltransferase</keyword>
<feature type="repeat" description="PPR" evidence="6">
    <location>
        <begin position="859"/>
        <end position="893"/>
    </location>
</feature>
<feature type="domain" description="SAM-dependent MTase RsmB/NOP-type" evidence="9">
    <location>
        <begin position="111"/>
        <end position="410"/>
    </location>
</feature>
<sequence length="918" mass="99947">MDRLGGSARWLPGGTACLGCTCSSGDIYRLPLCHVRAAWVGGQRGCGWQRARLTNGASSVAVANAPVSGREEASQERPPPWPQLRREPQMPWRLLSRVCCLGLAGLELRRFLRACSRPPRAALRANGLKARADLRERLDGLGWSTSPVPWCEEGFFVSRSGVDAPLQSAAAGLGQTRLHLVGEIFGQEPASMLPIEALKAALAEGPPLQEGSDGPCVLDLCAAPGSKATQLGAWLSGRGLLVVNEPDQKRASILRANLIRCGIHSFLLTRCEGQDYGDLAPEAFDAVLVDVPCSSSGTVRKYREVLDRWREPTRLESEVKSRIALQEQLLRSGWQAVRPGGVLVYSTCTFNSQESEEQCRRFMQTVASARLLDLGPLLGLAPVATEEGFLRVWPQTMDGEGFFIACLRKEAPSATPAPVPRSWAAAGGLPPRLGGLALRRLDAGESEQLRSEAEARLGCWPVEGGVLAEDGRGTVWCLPRLGPAAEGLDPRAAEPGVRAGRREAGGGFELGKELLLLAGDLAVRQAPDLGSEDWIEAYAGAGGGVGASTMSMERYAAEGDVDKAESTLAEMRDKGLDPSIVSYTALMKAHVNARQMRKARELLVDLQRRGVEIDLICYSTLLDAYAEAGDVARAEELFTQIRCQRMEPNLTNHNMLIKAHARAGNPARAEELLGEMHAGQLAPDLVSYTTLIGAHARKGNVTAAERVLSNIQAAHLDPNLFSFNTVLRSCSVARDAGAAERIFATLQKQGLQPNVFTYTFLMEAHANAGDLRRAEEVLDQAWLDGVDLTIRSYNVLVRAHLRRSRLACAERLLADARQRGLLPDVTTWTMLIGAHARVGNIGAAEDAVEEMRRQHLVPDLVCCNTLVSMYRRQKRPDAAAELLEEMRERRLRTDPWSDVDSFRGVKRSRGPAKQPHFR</sequence>
<feature type="repeat" description="PPR" evidence="6">
    <location>
        <begin position="649"/>
        <end position="683"/>
    </location>
</feature>
<feature type="binding site" evidence="7">
    <location>
        <begin position="221"/>
        <end position="227"/>
    </location>
    <ligand>
        <name>S-adenosyl-L-methionine</name>
        <dbReference type="ChEBI" id="CHEBI:59789"/>
    </ligand>
</feature>
<accession>A0A7S4UX35</accession>
<protein>
    <recommendedName>
        <fullName evidence="9">SAM-dependent MTase RsmB/NOP-type domain-containing protein</fullName>
    </recommendedName>
</protein>
<dbReference type="SUPFAM" id="SSF53335">
    <property type="entry name" value="S-adenosyl-L-methionine-dependent methyltransferases"/>
    <property type="match status" value="1"/>
</dbReference>
<dbReference type="NCBIfam" id="TIGR00756">
    <property type="entry name" value="PPR"/>
    <property type="match status" value="7"/>
</dbReference>
<feature type="active site" description="Nucleophile" evidence="7">
    <location>
        <position position="348"/>
    </location>
</feature>
<gene>
    <name evidence="10" type="ORF">AMON00008_LOCUS3432</name>
</gene>
<dbReference type="EMBL" id="HBNR01005094">
    <property type="protein sequence ID" value="CAE4563813.1"/>
    <property type="molecule type" value="Transcribed_RNA"/>
</dbReference>
<dbReference type="PRINTS" id="PR02008">
    <property type="entry name" value="RCMTFAMILY"/>
</dbReference>
<dbReference type="InterPro" id="IPR049560">
    <property type="entry name" value="MeTrfase_RsmB-F_NOP2_cat"/>
</dbReference>
<dbReference type="PANTHER" id="PTHR46862:SF3">
    <property type="entry name" value="OS07G0661900 PROTEIN"/>
    <property type="match status" value="1"/>
</dbReference>
<feature type="repeat" description="PPR" evidence="6">
    <location>
        <begin position="614"/>
        <end position="648"/>
    </location>
</feature>
<dbReference type="PROSITE" id="PS51375">
    <property type="entry name" value="PPR"/>
    <property type="match status" value="9"/>
</dbReference>
<feature type="repeat" description="PPR" evidence="6">
    <location>
        <begin position="684"/>
        <end position="718"/>
    </location>
</feature>
<dbReference type="InterPro" id="IPR001678">
    <property type="entry name" value="MeTrfase_RsmB-F_NOP2_dom"/>
</dbReference>
<feature type="compositionally biased region" description="Basic and acidic residues" evidence="8">
    <location>
        <begin position="891"/>
        <end position="903"/>
    </location>
</feature>
<dbReference type="InterPro" id="IPR023267">
    <property type="entry name" value="RCMT"/>
</dbReference>
<dbReference type="Pfam" id="PF13812">
    <property type="entry name" value="PPR_3"/>
    <property type="match status" value="5"/>
</dbReference>
<keyword evidence="1" id="KW-0963">Cytoplasm</keyword>
<dbReference type="GO" id="GO:0001510">
    <property type="term" value="P:RNA methylation"/>
    <property type="evidence" value="ECO:0007669"/>
    <property type="project" value="InterPro"/>
</dbReference>
<dbReference type="Pfam" id="PF17125">
    <property type="entry name" value="Methyltr_RsmF_N"/>
    <property type="match status" value="1"/>
</dbReference>
<evidence type="ECO:0000256" key="2">
    <source>
        <dbReference type="ARBA" id="ARBA00022603"/>
    </source>
</evidence>
<feature type="region of interest" description="Disordered" evidence="8">
    <location>
        <begin position="64"/>
        <end position="86"/>
    </location>
</feature>
<proteinExistence type="inferred from homology"/>
<evidence type="ECO:0000256" key="8">
    <source>
        <dbReference type="SAM" id="MobiDB-lite"/>
    </source>
</evidence>
<feature type="binding site" evidence="7">
    <location>
        <position position="245"/>
    </location>
    <ligand>
        <name>S-adenosyl-L-methionine</name>
        <dbReference type="ChEBI" id="CHEBI:59789"/>
    </ligand>
</feature>
<reference evidence="10" key="1">
    <citation type="submission" date="2021-01" db="EMBL/GenBank/DDBJ databases">
        <authorList>
            <person name="Corre E."/>
            <person name="Pelletier E."/>
            <person name="Niang G."/>
            <person name="Scheremetjew M."/>
            <person name="Finn R."/>
            <person name="Kale V."/>
            <person name="Holt S."/>
            <person name="Cochrane G."/>
            <person name="Meng A."/>
            <person name="Brown T."/>
            <person name="Cohen L."/>
        </authorList>
    </citation>
    <scope>NUCLEOTIDE SEQUENCE</scope>
    <source>
        <strain evidence="10">CCMP3105</strain>
    </source>
</reference>
<dbReference type="InterPro" id="IPR011990">
    <property type="entry name" value="TPR-like_helical_dom_sf"/>
</dbReference>
<evidence type="ECO:0000256" key="6">
    <source>
        <dbReference type="PROSITE-ProRule" id="PRU00708"/>
    </source>
</evidence>
<evidence type="ECO:0000256" key="7">
    <source>
        <dbReference type="PROSITE-ProRule" id="PRU01023"/>
    </source>
</evidence>
<keyword evidence="3 7" id="KW-0808">Transferase</keyword>
<feature type="repeat" description="PPR" evidence="6">
    <location>
        <begin position="754"/>
        <end position="788"/>
    </location>
</feature>
<dbReference type="Gene3D" id="3.40.50.150">
    <property type="entry name" value="Vaccinia Virus protein VP39"/>
    <property type="match status" value="1"/>
</dbReference>
<dbReference type="Gene3D" id="1.25.40.10">
    <property type="entry name" value="Tetratricopeptide repeat domain"/>
    <property type="match status" value="3"/>
</dbReference>
<evidence type="ECO:0000256" key="1">
    <source>
        <dbReference type="ARBA" id="ARBA00022490"/>
    </source>
</evidence>